<sequence length="290" mass="32860">MSIKKWKAFEDLVAKVQADLAPEATIKLDQKIVGRISRRKRQIDILVQKNIGNYLINIVIECKDLKGPVNVKSVEATIGLIKDVGANIGVIVSAKGFTKAALAVGEHAQLKLYRLIDTGNHDWRSDIAFPAICLVRNLRQFSFNIQYLGTGPIPLNHSMMLYNKEQEIGLANDLLMNWWINENNKISVGIHENIEFIATDLFLLIDNKPFPVKFTANLEVEEIIYFRKCPLKDISGFEDQFKRGTIETRGFTLSNFNIDELKNNWIKIKGSHELSIKPIISMHIATCAQL</sequence>
<dbReference type="SUPFAM" id="SSF52980">
    <property type="entry name" value="Restriction endonuclease-like"/>
    <property type="match status" value="1"/>
</dbReference>
<keyword evidence="2" id="KW-0255">Endonuclease</keyword>
<dbReference type="Gene3D" id="3.40.1350.10">
    <property type="match status" value="1"/>
</dbReference>
<dbReference type="InterPro" id="IPR011335">
    <property type="entry name" value="Restrct_endonuc-II-like"/>
</dbReference>
<dbReference type="EMBL" id="CP119078">
    <property type="protein sequence ID" value="WED44610.1"/>
    <property type="molecule type" value="Genomic_DNA"/>
</dbReference>
<dbReference type="InterPro" id="IPR011856">
    <property type="entry name" value="tRNA_endonuc-like_dom_sf"/>
</dbReference>
<evidence type="ECO:0000259" key="1">
    <source>
        <dbReference type="Pfam" id="PF04471"/>
    </source>
</evidence>
<name>A0ABY8AV91_9GAMM</name>
<keyword evidence="3" id="KW-1185">Reference proteome</keyword>
<reference evidence="2 3" key="1">
    <citation type="submission" date="2023-02" db="EMBL/GenBank/DDBJ databases">
        <title>Genome Sequence of L. cardiaca H63T.</title>
        <authorList>
            <person name="Lopez A.E."/>
            <person name="Cianciotto N.P."/>
        </authorList>
    </citation>
    <scope>NUCLEOTIDE SEQUENCE [LARGE SCALE GENOMIC DNA]</scope>
    <source>
        <strain evidence="2 3">H63</strain>
    </source>
</reference>
<dbReference type="InterPro" id="IPR007560">
    <property type="entry name" value="Restrct_endonuc_IV_Mrr"/>
</dbReference>
<gene>
    <name evidence="2" type="ORF">PXX05_07420</name>
</gene>
<dbReference type="EC" id="3.1.21.-" evidence="2"/>
<dbReference type="Proteomes" id="UP001222087">
    <property type="component" value="Chromosome"/>
</dbReference>
<evidence type="ECO:0000313" key="2">
    <source>
        <dbReference type="EMBL" id="WED44610.1"/>
    </source>
</evidence>
<keyword evidence="2" id="KW-0378">Hydrolase</keyword>
<evidence type="ECO:0000313" key="3">
    <source>
        <dbReference type="Proteomes" id="UP001222087"/>
    </source>
</evidence>
<accession>A0ABY8AV91</accession>
<dbReference type="GO" id="GO:0016787">
    <property type="term" value="F:hydrolase activity"/>
    <property type="evidence" value="ECO:0007669"/>
    <property type="project" value="UniProtKB-KW"/>
</dbReference>
<protein>
    <submittedName>
        <fullName evidence="2">Restriction endonuclease</fullName>
        <ecNumber evidence="2">3.1.21.-</ecNumber>
    </submittedName>
</protein>
<organism evidence="2 3">
    <name type="scientific">Legionella cardiaca</name>
    <dbReference type="NCBI Taxonomy" id="1071983"/>
    <lineage>
        <taxon>Bacteria</taxon>
        <taxon>Pseudomonadati</taxon>
        <taxon>Pseudomonadota</taxon>
        <taxon>Gammaproteobacteria</taxon>
        <taxon>Legionellales</taxon>
        <taxon>Legionellaceae</taxon>
        <taxon>Legionella</taxon>
    </lineage>
</organism>
<dbReference type="Pfam" id="PF04471">
    <property type="entry name" value="Mrr_cat"/>
    <property type="match status" value="1"/>
</dbReference>
<dbReference type="RefSeq" id="WP_275090431.1">
    <property type="nucleotide sequence ID" value="NZ_CP119078.1"/>
</dbReference>
<feature type="domain" description="Restriction endonuclease type IV Mrr" evidence="1">
    <location>
        <begin position="6"/>
        <end position="112"/>
    </location>
</feature>
<keyword evidence="2" id="KW-0540">Nuclease</keyword>
<proteinExistence type="predicted"/>
<dbReference type="GO" id="GO:0004519">
    <property type="term" value="F:endonuclease activity"/>
    <property type="evidence" value="ECO:0007669"/>
    <property type="project" value="UniProtKB-KW"/>
</dbReference>